<dbReference type="GeneID" id="97192168"/>
<reference evidence="7 8" key="1">
    <citation type="submission" date="2018-08" db="EMBL/GenBank/DDBJ databases">
        <title>A genome reference for cultivated species of the human gut microbiota.</title>
        <authorList>
            <person name="Zou Y."/>
            <person name="Xue W."/>
            <person name="Luo G."/>
        </authorList>
    </citation>
    <scope>NUCLEOTIDE SEQUENCE [LARGE SCALE GENOMIC DNA]</scope>
    <source>
        <strain evidence="7 8">AF37-2AT</strain>
    </source>
</reference>
<dbReference type="OrthoDB" id="385011at2"/>
<dbReference type="PANTHER" id="PTHR30250:SF11">
    <property type="entry name" value="O-ANTIGEN TRANSPORTER-RELATED"/>
    <property type="match status" value="1"/>
</dbReference>
<feature type="transmembrane region" description="Helical" evidence="6">
    <location>
        <begin position="115"/>
        <end position="138"/>
    </location>
</feature>
<proteinExistence type="predicted"/>
<sequence length="477" mass="54668">MNSKIKNVFQNVSYSVLANGINTLVSMVLVFIVPKALGVREYSYWQLYTFYVTYTGFFHFGWADGIYLKFGGKKYEELDKTYFNRQFWLLTFFEILIALVIGAVAYFGVDDSQKQIVLILTGTCCILQLPRTLLQYILQITDRIKDYAKNYMLEKIVYAVCVLSMLALGQKNFVILISADLFARLVTLVLLCIQCKDMVFRKLSCVGIGVRESGENIAIGSKLMFANIAGLLINGIVRFAIENHWNVETFGKVSLTMTMSNMLMVFISAVSVVIYPMLKQTPEERLAQMYKTIRMMLMIPVLGMLLVYYPAKVLLSGWLPQYAESLKYMALLFPMCVYESKVSLLINTYLKALRKEKMMMYINWGIVVISCIITGVVVYVLDNLTLSIASLTVILALRCNIAEIYLIRTLKISSGKTLLFENGLALIFIVSSWMIQSWFCMLIYGAAYLAYLFYNKENLRPLIEQMRDGVFRKIRRK</sequence>
<evidence type="ECO:0000256" key="3">
    <source>
        <dbReference type="ARBA" id="ARBA00022692"/>
    </source>
</evidence>
<evidence type="ECO:0000313" key="7">
    <source>
        <dbReference type="EMBL" id="RGE87008.1"/>
    </source>
</evidence>
<feature type="transmembrane region" description="Helical" evidence="6">
    <location>
        <begin position="223"/>
        <end position="241"/>
    </location>
</feature>
<keyword evidence="4 6" id="KW-1133">Transmembrane helix</keyword>
<feature type="transmembrane region" description="Helical" evidence="6">
    <location>
        <begin position="150"/>
        <end position="167"/>
    </location>
</feature>
<protein>
    <recommendedName>
        <fullName evidence="9">Flippase</fullName>
    </recommendedName>
</protein>
<keyword evidence="8" id="KW-1185">Reference proteome</keyword>
<evidence type="ECO:0008006" key="9">
    <source>
        <dbReference type="Google" id="ProtNLM"/>
    </source>
</evidence>
<feature type="transmembrane region" description="Helical" evidence="6">
    <location>
        <begin position="173"/>
        <end position="193"/>
    </location>
</feature>
<feature type="transmembrane region" description="Helical" evidence="6">
    <location>
        <begin position="426"/>
        <end position="454"/>
    </location>
</feature>
<feature type="transmembrane region" description="Helical" evidence="6">
    <location>
        <begin position="362"/>
        <end position="381"/>
    </location>
</feature>
<keyword evidence="3 6" id="KW-0812">Transmembrane</keyword>
<gene>
    <name evidence="7" type="ORF">DW016_08680</name>
</gene>
<name>A0A3E3K1S6_9FIRM</name>
<evidence type="ECO:0000256" key="2">
    <source>
        <dbReference type="ARBA" id="ARBA00022475"/>
    </source>
</evidence>
<dbReference type="RefSeq" id="WP_024732095.1">
    <property type="nucleotide sequence ID" value="NZ_BAABYU010000001.1"/>
</dbReference>
<evidence type="ECO:0000256" key="4">
    <source>
        <dbReference type="ARBA" id="ARBA00022989"/>
    </source>
</evidence>
<dbReference type="GO" id="GO:0005886">
    <property type="term" value="C:plasma membrane"/>
    <property type="evidence" value="ECO:0007669"/>
    <property type="project" value="UniProtKB-SubCell"/>
</dbReference>
<evidence type="ECO:0000256" key="5">
    <source>
        <dbReference type="ARBA" id="ARBA00023136"/>
    </source>
</evidence>
<feature type="transmembrane region" description="Helical" evidence="6">
    <location>
        <begin position="12"/>
        <end position="33"/>
    </location>
</feature>
<evidence type="ECO:0000313" key="8">
    <source>
        <dbReference type="Proteomes" id="UP000261080"/>
    </source>
</evidence>
<feature type="transmembrane region" description="Helical" evidence="6">
    <location>
        <begin position="253"/>
        <end position="275"/>
    </location>
</feature>
<keyword evidence="2" id="KW-1003">Cell membrane</keyword>
<dbReference type="Proteomes" id="UP000261080">
    <property type="component" value="Unassembled WGS sequence"/>
</dbReference>
<dbReference type="InterPro" id="IPR050833">
    <property type="entry name" value="Poly_Biosynth_Transport"/>
</dbReference>
<feature type="transmembrane region" description="Helical" evidence="6">
    <location>
        <begin position="87"/>
        <end position="109"/>
    </location>
</feature>
<evidence type="ECO:0000256" key="6">
    <source>
        <dbReference type="SAM" id="Phobius"/>
    </source>
</evidence>
<feature type="transmembrane region" description="Helical" evidence="6">
    <location>
        <begin position="331"/>
        <end position="350"/>
    </location>
</feature>
<dbReference type="EMBL" id="QVLX01000004">
    <property type="protein sequence ID" value="RGE87008.1"/>
    <property type="molecule type" value="Genomic_DNA"/>
</dbReference>
<organism evidence="7 8">
    <name type="scientific">Sellimonas intestinalis</name>
    <dbReference type="NCBI Taxonomy" id="1653434"/>
    <lineage>
        <taxon>Bacteria</taxon>
        <taxon>Bacillati</taxon>
        <taxon>Bacillota</taxon>
        <taxon>Clostridia</taxon>
        <taxon>Lachnospirales</taxon>
        <taxon>Lachnospiraceae</taxon>
        <taxon>Sellimonas</taxon>
    </lineage>
</organism>
<dbReference type="PANTHER" id="PTHR30250">
    <property type="entry name" value="PST FAMILY PREDICTED COLANIC ACID TRANSPORTER"/>
    <property type="match status" value="1"/>
</dbReference>
<comment type="subcellular location">
    <subcellularLocation>
        <location evidence="1">Cell membrane</location>
        <topology evidence="1">Multi-pass membrane protein</topology>
    </subcellularLocation>
</comment>
<feature type="transmembrane region" description="Helical" evidence="6">
    <location>
        <begin position="295"/>
        <end position="311"/>
    </location>
</feature>
<keyword evidence="5 6" id="KW-0472">Membrane</keyword>
<evidence type="ECO:0000256" key="1">
    <source>
        <dbReference type="ARBA" id="ARBA00004651"/>
    </source>
</evidence>
<feature type="transmembrane region" description="Helical" evidence="6">
    <location>
        <begin position="45"/>
        <end position="67"/>
    </location>
</feature>
<comment type="caution">
    <text evidence="7">The sequence shown here is derived from an EMBL/GenBank/DDBJ whole genome shotgun (WGS) entry which is preliminary data.</text>
</comment>
<dbReference type="AlphaFoldDB" id="A0A3E3K1S6"/>
<accession>A0A3E3K1S6</accession>